<dbReference type="InterPro" id="IPR011013">
    <property type="entry name" value="Gal_mutarotase_sf_dom"/>
</dbReference>
<proteinExistence type="predicted"/>
<dbReference type="GO" id="GO:0030288">
    <property type="term" value="C:outer membrane-bounded periplasmic space"/>
    <property type="evidence" value="ECO:0007669"/>
    <property type="project" value="TreeGrafter"/>
</dbReference>
<feature type="domain" description="Glucan biosynthesis periplasmic MdoG C-terminal" evidence="4">
    <location>
        <begin position="42"/>
        <end position="195"/>
    </location>
</feature>
<dbReference type="Pfam" id="PF04349">
    <property type="entry name" value="MdoG"/>
    <property type="match status" value="1"/>
</dbReference>
<evidence type="ECO:0000256" key="1">
    <source>
        <dbReference type="ARBA" id="ARBA00004418"/>
    </source>
</evidence>
<comment type="caution">
    <text evidence="5">The sequence shown here is derived from an EMBL/GenBank/DDBJ whole genome shotgun (WGS) entry which is preliminary data.</text>
</comment>
<name>A0A7M3M9F6_9BACT</name>
<evidence type="ECO:0000256" key="3">
    <source>
        <dbReference type="SAM" id="SignalP"/>
    </source>
</evidence>
<keyword evidence="6" id="KW-1185">Reference proteome</keyword>
<reference evidence="5 6" key="1">
    <citation type="submission" date="2018-06" db="EMBL/GenBank/DDBJ databases">
        <title>Complete genome of Desulfovibrio indonesiensis P37SLT.</title>
        <authorList>
            <person name="Crispim J.S."/>
            <person name="Vidigal P.M.P."/>
            <person name="Silva L.C.F."/>
            <person name="Laguardia C.N."/>
            <person name="Araujo L.C."/>
            <person name="Dias R.S."/>
            <person name="Sousa M.P."/>
            <person name="Paula S.O."/>
            <person name="Silva C."/>
        </authorList>
    </citation>
    <scope>NUCLEOTIDE SEQUENCE [LARGE SCALE GENOMIC DNA]</scope>
    <source>
        <strain evidence="5 6">P37SLT</strain>
    </source>
</reference>
<dbReference type="EMBL" id="QMIE01000151">
    <property type="protein sequence ID" value="TVM09417.1"/>
    <property type="molecule type" value="Genomic_DNA"/>
</dbReference>
<sequence length="196" mass="21741">MTSTSSLRSLLRPLLLMSCLVAAASCAHTAQGQANAPEPAGFGYAELKGQARALAETPYVSHEGELPEAVQNLSWDDYQQLRYKKDHALWKDDASRFRAELFHLGLFFRTPVTIYELDKGQYREIEYDPGMFEYGKSGLDGDSLPKDLGFAGFRLQYHKDWARDVVAFLGASYFRAVGGAMQYGLSARGLAIDTAL</sequence>
<evidence type="ECO:0000313" key="5">
    <source>
        <dbReference type="EMBL" id="TVM09417.1"/>
    </source>
</evidence>
<dbReference type="InterPro" id="IPR007444">
    <property type="entry name" value="Glucan_biosyn_MdoG_C"/>
</dbReference>
<dbReference type="PANTHER" id="PTHR30504">
    <property type="entry name" value="GLUCANS BIOSYNTHESIS PROTEIN"/>
    <property type="match status" value="1"/>
</dbReference>
<evidence type="ECO:0000256" key="2">
    <source>
        <dbReference type="ARBA" id="ARBA00022729"/>
    </source>
</evidence>
<organism evidence="5 6">
    <name type="scientific">Oceanidesulfovibrio indonesiensis</name>
    <dbReference type="NCBI Taxonomy" id="54767"/>
    <lineage>
        <taxon>Bacteria</taxon>
        <taxon>Pseudomonadati</taxon>
        <taxon>Thermodesulfobacteriota</taxon>
        <taxon>Desulfovibrionia</taxon>
        <taxon>Desulfovibrionales</taxon>
        <taxon>Desulfovibrionaceae</taxon>
        <taxon>Oceanidesulfovibrio</taxon>
    </lineage>
</organism>
<protein>
    <submittedName>
        <fullName evidence="5">Glucan biosynthesis protein D</fullName>
    </submittedName>
</protein>
<gene>
    <name evidence="5" type="ORF">DPQ33_19075</name>
</gene>
<dbReference type="GO" id="GO:0003824">
    <property type="term" value="F:catalytic activity"/>
    <property type="evidence" value="ECO:0007669"/>
    <property type="project" value="InterPro"/>
</dbReference>
<feature type="non-terminal residue" evidence="5">
    <location>
        <position position="196"/>
    </location>
</feature>
<keyword evidence="2 3" id="KW-0732">Signal</keyword>
<accession>A0A7M3M9F6</accession>
<dbReference type="GO" id="GO:0030246">
    <property type="term" value="F:carbohydrate binding"/>
    <property type="evidence" value="ECO:0007669"/>
    <property type="project" value="InterPro"/>
</dbReference>
<evidence type="ECO:0000259" key="4">
    <source>
        <dbReference type="Pfam" id="PF04349"/>
    </source>
</evidence>
<dbReference type="InterPro" id="IPR014718">
    <property type="entry name" value="GH-type_carb-bd"/>
</dbReference>
<dbReference type="Proteomes" id="UP000448292">
    <property type="component" value="Unassembled WGS sequence"/>
</dbReference>
<feature type="chain" id="PRO_5029828339" evidence="3">
    <location>
        <begin position="24"/>
        <end position="196"/>
    </location>
</feature>
<comment type="subcellular location">
    <subcellularLocation>
        <location evidence="1">Periplasm</location>
    </subcellularLocation>
</comment>
<dbReference type="AlphaFoldDB" id="A0A7M3M9F6"/>
<feature type="signal peptide" evidence="3">
    <location>
        <begin position="1"/>
        <end position="23"/>
    </location>
</feature>
<dbReference type="InterPro" id="IPR014438">
    <property type="entry name" value="Glucan_biosyn_MdoG/MdoD"/>
</dbReference>
<dbReference type="RefSeq" id="WP_208728382.1">
    <property type="nucleotide sequence ID" value="NZ_QMIE01000151.1"/>
</dbReference>
<dbReference type="SUPFAM" id="SSF74650">
    <property type="entry name" value="Galactose mutarotase-like"/>
    <property type="match status" value="1"/>
</dbReference>
<dbReference type="GO" id="GO:0051274">
    <property type="term" value="P:beta-glucan biosynthetic process"/>
    <property type="evidence" value="ECO:0007669"/>
    <property type="project" value="TreeGrafter"/>
</dbReference>
<evidence type="ECO:0000313" key="6">
    <source>
        <dbReference type="Proteomes" id="UP000448292"/>
    </source>
</evidence>
<dbReference type="Gene3D" id="2.70.98.10">
    <property type="match status" value="1"/>
</dbReference>
<dbReference type="PANTHER" id="PTHR30504:SF3">
    <property type="entry name" value="GLUCANS BIOSYNTHESIS PROTEIN D"/>
    <property type="match status" value="1"/>
</dbReference>